<dbReference type="Proteomes" id="UP001338125">
    <property type="component" value="Unassembled WGS sequence"/>
</dbReference>
<protein>
    <submittedName>
        <fullName evidence="1">Uncharacterized protein</fullName>
    </submittedName>
</protein>
<name>A0ABR0SB41_9HYPO</name>
<proteinExistence type="predicted"/>
<gene>
    <name evidence="1" type="ORF">PT974_10821</name>
</gene>
<evidence type="ECO:0000313" key="2">
    <source>
        <dbReference type="Proteomes" id="UP001338125"/>
    </source>
</evidence>
<keyword evidence="2" id="KW-1185">Reference proteome</keyword>
<sequence>MIAFTYRDKDGSTREVNTAKDAVPYAIWLYRNNFREDIEKLDSLENWKPIARYALQSPFSMNHGLKVTEI</sequence>
<organism evidence="1 2">
    <name type="scientific">Cladobotryum mycophilum</name>
    <dbReference type="NCBI Taxonomy" id="491253"/>
    <lineage>
        <taxon>Eukaryota</taxon>
        <taxon>Fungi</taxon>
        <taxon>Dikarya</taxon>
        <taxon>Ascomycota</taxon>
        <taxon>Pezizomycotina</taxon>
        <taxon>Sordariomycetes</taxon>
        <taxon>Hypocreomycetidae</taxon>
        <taxon>Hypocreales</taxon>
        <taxon>Hypocreaceae</taxon>
        <taxon>Cladobotryum</taxon>
    </lineage>
</organism>
<reference evidence="1 2" key="1">
    <citation type="submission" date="2024-01" db="EMBL/GenBank/DDBJ databases">
        <title>Complete genome of Cladobotryum mycophilum ATHUM6906.</title>
        <authorList>
            <person name="Christinaki A.C."/>
            <person name="Myridakis A.I."/>
            <person name="Kouvelis V.N."/>
        </authorList>
    </citation>
    <scope>NUCLEOTIDE SEQUENCE [LARGE SCALE GENOMIC DNA]</scope>
    <source>
        <strain evidence="1 2">ATHUM6906</strain>
    </source>
</reference>
<evidence type="ECO:0000313" key="1">
    <source>
        <dbReference type="EMBL" id="KAK5989308.1"/>
    </source>
</evidence>
<dbReference type="EMBL" id="JAVFKD010000015">
    <property type="protein sequence ID" value="KAK5989308.1"/>
    <property type="molecule type" value="Genomic_DNA"/>
</dbReference>
<accession>A0ABR0SB41</accession>
<comment type="caution">
    <text evidence="1">The sequence shown here is derived from an EMBL/GenBank/DDBJ whole genome shotgun (WGS) entry which is preliminary data.</text>
</comment>